<organism evidence="3 5">
    <name type="scientific">Cupriavidus gilardii</name>
    <dbReference type="NCBI Taxonomy" id="82541"/>
    <lineage>
        <taxon>Bacteria</taxon>
        <taxon>Pseudomonadati</taxon>
        <taxon>Pseudomonadota</taxon>
        <taxon>Betaproteobacteria</taxon>
        <taxon>Burkholderiales</taxon>
        <taxon>Burkholderiaceae</taxon>
        <taxon>Cupriavidus</taxon>
    </lineage>
</organism>
<keyword evidence="6" id="KW-1185">Reference proteome</keyword>
<dbReference type="Proteomes" id="UP000542973">
    <property type="component" value="Unassembled WGS sequence"/>
</dbReference>
<accession>A0A849BFM5</accession>
<sequence length="143" mass="14421">MKQHLAKSLLMAGAMIASYPLLAQQSQPLQPTQPMPAAQTMQPMQSTQSSPYAQSAQSAQSIQSAPSAQAMPSAQPMQGMPAATAQAPAAAPVAGDPYAPAAAPVAQAGMPSTDPAIDPASMSLPPDALGTRLGQRSPFLDGA</sequence>
<name>A0A849BFM5_9BURK</name>
<protein>
    <submittedName>
        <fullName evidence="3">Uncharacterized protein</fullName>
    </submittedName>
</protein>
<feature type="chain" id="PRO_5032874145" evidence="2">
    <location>
        <begin position="24"/>
        <end position="143"/>
    </location>
</feature>
<evidence type="ECO:0000313" key="6">
    <source>
        <dbReference type="Proteomes" id="UP001056648"/>
    </source>
</evidence>
<evidence type="ECO:0000313" key="4">
    <source>
        <dbReference type="EMBL" id="USE79393.1"/>
    </source>
</evidence>
<dbReference type="RefSeq" id="WP_053821272.1">
    <property type="nucleotide sequence ID" value="NZ_BAAAEB010000007.1"/>
</dbReference>
<reference evidence="3 5" key="1">
    <citation type="submission" date="2020-05" db="EMBL/GenBank/DDBJ databases">
        <title>MicrobeNet Type strains.</title>
        <authorList>
            <person name="Nicholson A.C."/>
        </authorList>
    </citation>
    <scope>NUCLEOTIDE SEQUENCE [LARGE SCALE GENOMIC DNA]</scope>
    <source>
        <strain evidence="3 5">ATCC 700815</strain>
    </source>
</reference>
<dbReference type="EMBL" id="JABEMD010000001">
    <property type="protein sequence ID" value="NNH09519.1"/>
    <property type="molecule type" value="Genomic_DNA"/>
</dbReference>
<feature type="signal peptide" evidence="2">
    <location>
        <begin position="1"/>
        <end position="23"/>
    </location>
</feature>
<feature type="region of interest" description="Disordered" evidence="1">
    <location>
        <begin position="26"/>
        <end position="143"/>
    </location>
</feature>
<evidence type="ECO:0000256" key="2">
    <source>
        <dbReference type="SAM" id="SignalP"/>
    </source>
</evidence>
<evidence type="ECO:0000313" key="5">
    <source>
        <dbReference type="Proteomes" id="UP000542973"/>
    </source>
</evidence>
<gene>
    <name evidence="3" type="ORF">HLB16_01300</name>
    <name evidence="4" type="ORF">NDR89_22600</name>
</gene>
<dbReference type="EMBL" id="CP098736">
    <property type="protein sequence ID" value="USE79393.1"/>
    <property type="molecule type" value="Genomic_DNA"/>
</dbReference>
<evidence type="ECO:0000256" key="1">
    <source>
        <dbReference type="SAM" id="MobiDB-lite"/>
    </source>
</evidence>
<keyword evidence="2" id="KW-0732">Signal</keyword>
<reference evidence="4" key="2">
    <citation type="submission" date="2022-06" db="EMBL/GenBank/DDBJ databases">
        <title>Complete genome sequence and characterization of Cupriavidus gilardii QJ1 isolated from contaminating cells.</title>
        <authorList>
            <person name="Qi J."/>
        </authorList>
    </citation>
    <scope>NUCLEOTIDE SEQUENCE</scope>
    <source>
        <strain evidence="4">QJ1</strain>
    </source>
</reference>
<proteinExistence type="predicted"/>
<dbReference type="Proteomes" id="UP001056648">
    <property type="component" value="Chromosome 2"/>
</dbReference>
<evidence type="ECO:0000313" key="3">
    <source>
        <dbReference type="EMBL" id="NNH09519.1"/>
    </source>
</evidence>
<feature type="compositionally biased region" description="Low complexity" evidence="1">
    <location>
        <begin position="26"/>
        <end position="111"/>
    </location>
</feature>
<dbReference type="AlphaFoldDB" id="A0A849BFM5"/>